<keyword evidence="1" id="KW-0808">Transferase</keyword>
<dbReference type="GO" id="GO:0008168">
    <property type="term" value="F:methyltransferase activity"/>
    <property type="evidence" value="ECO:0007669"/>
    <property type="project" value="UniProtKB-KW"/>
</dbReference>
<dbReference type="InterPro" id="IPR019560">
    <property type="entry name" value="Mitochondrial_18_kDa_protein"/>
</dbReference>
<sequence length="123" mass="13656">MGKDDYMKPFGKSSDIKECTPESFKGKLDRSEPIEDGDCVCNLTTGDGDGDKIPACYRYAAYGNRIRTAINASVKSASRYLAYTSDVGESFRPVFHDLWSVLDMPSPGPTSLRMCRITRGRQN</sequence>
<keyword evidence="1" id="KW-0489">Methyltransferase</keyword>
<dbReference type="AlphaFoldDB" id="A0A0A9WLX4"/>
<dbReference type="Pfam" id="PF10558">
    <property type="entry name" value="MTP18"/>
    <property type="match status" value="1"/>
</dbReference>
<organism evidence="1">
    <name type="scientific">Lygus hesperus</name>
    <name type="common">Western plant bug</name>
    <dbReference type="NCBI Taxonomy" id="30085"/>
    <lineage>
        <taxon>Eukaryota</taxon>
        <taxon>Metazoa</taxon>
        <taxon>Ecdysozoa</taxon>
        <taxon>Arthropoda</taxon>
        <taxon>Hexapoda</taxon>
        <taxon>Insecta</taxon>
        <taxon>Pterygota</taxon>
        <taxon>Neoptera</taxon>
        <taxon>Paraneoptera</taxon>
        <taxon>Hemiptera</taxon>
        <taxon>Heteroptera</taxon>
        <taxon>Panheteroptera</taxon>
        <taxon>Cimicomorpha</taxon>
        <taxon>Miridae</taxon>
        <taxon>Mirini</taxon>
        <taxon>Lygus</taxon>
    </lineage>
</organism>
<proteinExistence type="predicted"/>
<accession>A0A0A9WLX4</accession>
<gene>
    <name evidence="1" type="primary">bsmB</name>
    <name evidence="1" type="ORF">CM83_1902</name>
</gene>
<name>A0A0A9WLX4_LYGHE</name>
<evidence type="ECO:0000313" key="1">
    <source>
        <dbReference type="EMBL" id="JAG08426.1"/>
    </source>
</evidence>
<reference evidence="1" key="1">
    <citation type="journal article" date="2014" name="PLoS ONE">
        <title>Transcriptome-Based Identification of ABC Transporters in the Western Tarnished Plant Bug Lygus hesperus.</title>
        <authorList>
            <person name="Hull J.J."/>
            <person name="Chaney K."/>
            <person name="Geib S.M."/>
            <person name="Fabrick J.A."/>
            <person name="Brent C.S."/>
            <person name="Walsh D."/>
            <person name="Lavine L.C."/>
        </authorList>
    </citation>
    <scope>NUCLEOTIDE SEQUENCE</scope>
</reference>
<protein>
    <submittedName>
        <fullName evidence="1">Dimethylglycine N-methyltransferase</fullName>
    </submittedName>
</protein>
<dbReference type="GO" id="GO:0032259">
    <property type="term" value="P:methylation"/>
    <property type="evidence" value="ECO:0007669"/>
    <property type="project" value="UniProtKB-KW"/>
</dbReference>
<dbReference type="EMBL" id="GBRD01006415">
    <property type="protein sequence ID" value="JAG59406.1"/>
    <property type="molecule type" value="Transcribed_RNA"/>
</dbReference>
<dbReference type="EMBL" id="GBHO01035178">
    <property type="protein sequence ID" value="JAG08426.1"/>
    <property type="molecule type" value="Transcribed_RNA"/>
</dbReference>
<reference evidence="1" key="2">
    <citation type="submission" date="2014-07" db="EMBL/GenBank/DDBJ databases">
        <authorList>
            <person name="Hull J."/>
        </authorList>
    </citation>
    <scope>NUCLEOTIDE SEQUENCE</scope>
</reference>
<reference evidence="2" key="3">
    <citation type="submission" date="2014-09" db="EMBL/GenBank/DDBJ databases">
        <authorList>
            <person name="Magalhaes I.L.F."/>
            <person name="Oliveira U."/>
            <person name="Santos F.R."/>
            <person name="Vidigal T.H.D.A."/>
            <person name="Brescovit A.D."/>
            <person name="Santos A.J."/>
        </authorList>
    </citation>
    <scope>NUCLEOTIDE SEQUENCE</scope>
</reference>
<evidence type="ECO:0000313" key="2">
    <source>
        <dbReference type="EMBL" id="JAG59406.1"/>
    </source>
</evidence>